<proteinExistence type="predicted"/>
<accession>A0AAP0GQB1</accession>
<evidence type="ECO:0000313" key="2">
    <source>
        <dbReference type="EMBL" id="KAK9057661.1"/>
    </source>
</evidence>
<dbReference type="AlphaFoldDB" id="A0AAP0GQB1"/>
<feature type="compositionally biased region" description="Polar residues" evidence="1">
    <location>
        <begin position="347"/>
        <end position="359"/>
    </location>
</feature>
<feature type="region of interest" description="Disordered" evidence="1">
    <location>
        <begin position="333"/>
        <end position="359"/>
    </location>
</feature>
<dbReference type="PANTHER" id="PTHR47481">
    <property type="match status" value="1"/>
</dbReference>
<feature type="region of interest" description="Disordered" evidence="1">
    <location>
        <begin position="274"/>
        <end position="315"/>
    </location>
</feature>
<evidence type="ECO:0000256" key="1">
    <source>
        <dbReference type="SAM" id="MobiDB-lite"/>
    </source>
</evidence>
<organism evidence="2 3">
    <name type="scientific">Deinandra increscens subsp. villosa</name>
    <dbReference type="NCBI Taxonomy" id="3103831"/>
    <lineage>
        <taxon>Eukaryota</taxon>
        <taxon>Viridiplantae</taxon>
        <taxon>Streptophyta</taxon>
        <taxon>Embryophyta</taxon>
        <taxon>Tracheophyta</taxon>
        <taxon>Spermatophyta</taxon>
        <taxon>Magnoliopsida</taxon>
        <taxon>eudicotyledons</taxon>
        <taxon>Gunneridae</taxon>
        <taxon>Pentapetalae</taxon>
        <taxon>asterids</taxon>
        <taxon>campanulids</taxon>
        <taxon>Asterales</taxon>
        <taxon>Asteraceae</taxon>
        <taxon>Asteroideae</taxon>
        <taxon>Heliantheae alliance</taxon>
        <taxon>Madieae</taxon>
        <taxon>Madiinae</taxon>
        <taxon>Deinandra</taxon>
    </lineage>
</organism>
<dbReference type="Proteomes" id="UP001408789">
    <property type="component" value="Unassembled WGS sequence"/>
</dbReference>
<evidence type="ECO:0000313" key="3">
    <source>
        <dbReference type="Proteomes" id="UP001408789"/>
    </source>
</evidence>
<dbReference type="Pfam" id="PF14223">
    <property type="entry name" value="Retrotran_gag_2"/>
    <property type="match status" value="1"/>
</dbReference>
<dbReference type="EMBL" id="JBCNJP010000023">
    <property type="protein sequence ID" value="KAK9057661.1"/>
    <property type="molecule type" value="Genomic_DNA"/>
</dbReference>
<protein>
    <recommendedName>
        <fullName evidence="4">Retrotransposon Copia-like N-terminal domain-containing protein</fullName>
    </recommendedName>
</protein>
<name>A0AAP0GQB1_9ASTR</name>
<dbReference type="PANTHER" id="PTHR47481:SF39">
    <property type="entry name" value="TRANSCRIPTION FACTOR INTERACTOR AND REGULATOR CCHC(ZN) FAMILY"/>
    <property type="match status" value="1"/>
</dbReference>
<gene>
    <name evidence="2" type="ORF">SSX86_022497</name>
</gene>
<keyword evidence="3" id="KW-1185">Reference proteome</keyword>
<sequence length="413" mass="45081">MAALVAFDQKEKTTHNSHKFGFTLTSTNYGYWKAMITPFLVTNGLLAYVDGSIPCPQKTITTTAAPTEGRPNPEPVVSPNPQHSIWVANDAHIRMLILSTISESAFQHVQGTTSQDLWLSLERAYAPHTASREYTLKTQLLRIEMAPDESSAAYLTRAQEYATALANIGEPMKEKDLVMLVISGLRDEYNGLKSTALSRQLVFNELHALLADHEYMLKKNTPTLPPAQAFHAAVPQNSAAATSSQPHNEAIIAVQQLAAQLGLQLQVSPQPQALYTGRQPAARNRQPPSRRGGGRGSSTRGNTGGNQGDSRFPWATHHNKISGTCTRCGISHIPSQCPDRDPATIRNRPSPSSNFSEYRSQASNTWLPDTGSSHHVASNLSNLDSAESYYGGDNLHVGDGHVYAHYPPHWSGK</sequence>
<evidence type="ECO:0008006" key="4">
    <source>
        <dbReference type="Google" id="ProtNLM"/>
    </source>
</evidence>
<comment type="caution">
    <text evidence="2">The sequence shown here is derived from an EMBL/GenBank/DDBJ whole genome shotgun (WGS) entry which is preliminary data.</text>
</comment>
<reference evidence="2 3" key="1">
    <citation type="submission" date="2024-04" db="EMBL/GenBank/DDBJ databases">
        <title>The reference genome of an endangered Asteraceae, Deinandra increscens subsp. villosa, native to the Central Coast of California.</title>
        <authorList>
            <person name="Guilliams M."/>
            <person name="Hasenstab-Lehman K."/>
            <person name="Meyer R."/>
            <person name="Mcevoy S."/>
        </authorList>
    </citation>
    <scope>NUCLEOTIDE SEQUENCE [LARGE SCALE GENOMIC DNA]</scope>
    <source>
        <tissue evidence="2">Leaf</tissue>
    </source>
</reference>